<dbReference type="EMBL" id="UINC01088806">
    <property type="protein sequence ID" value="SVC39352.1"/>
    <property type="molecule type" value="Genomic_DNA"/>
</dbReference>
<sequence>MNKSSILALSLLLLLSGCGYFEQARRDGAYFEDDGPPSDMGPDPSTISDAVPVIEPLSRTGNKPYTVFGVQYRPLKSADGYREKGTASWYGRKFHGRRTSSGEVYDMYAMTAAHKTLPLPTYVKVRNLETGAEIVVRVNDRGPFLGGRLIDLSYMAARKLGVVATGTGRVEVMTVTPRTASVPVQEIVVSGEQVDSVFLQAGSFRLRGNAEALRHQLADNGLAGITLTKTWVGDTLYYRVRVGPLSRGKAADQGLERIRAITGVEPRIVEVRH</sequence>
<name>A0A382LWE8_9ZZZZ</name>
<dbReference type="InterPro" id="IPR007730">
    <property type="entry name" value="SPOR-like_dom"/>
</dbReference>
<dbReference type="NCBIfam" id="TIGR00413">
    <property type="entry name" value="rlpA"/>
    <property type="match status" value="1"/>
</dbReference>
<dbReference type="SUPFAM" id="SSF50685">
    <property type="entry name" value="Barwin-like endoglucanases"/>
    <property type="match status" value="1"/>
</dbReference>
<protein>
    <recommendedName>
        <fullName evidence="4">SPOR domain-containing protein</fullName>
    </recommendedName>
</protein>
<evidence type="ECO:0000313" key="5">
    <source>
        <dbReference type="EMBL" id="SVC39352.1"/>
    </source>
</evidence>
<dbReference type="Pfam" id="PF03330">
    <property type="entry name" value="DPBB_1"/>
    <property type="match status" value="1"/>
</dbReference>
<gene>
    <name evidence="5" type="ORF">METZ01_LOCUS292206</name>
</gene>
<dbReference type="GO" id="GO:0009279">
    <property type="term" value="C:cell outer membrane"/>
    <property type="evidence" value="ECO:0007669"/>
    <property type="project" value="TreeGrafter"/>
</dbReference>
<dbReference type="Pfam" id="PF05036">
    <property type="entry name" value="SPOR"/>
    <property type="match status" value="1"/>
</dbReference>
<proteinExistence type="inferred from homology"/>
<dbReference type="PROSITE" id="PS51724">
    <property type="entry name" value="SPOR"/>
    <property type="match status" value="1"/>
</dbReference>
<keyword evidence="2" id="KW-0456">Lyase</keyword>
<keyword evidence="3" id="KW-0961">Cell wall biogenesis/degradation</keyword>
<dbReference type="GO" id="GO:0071555">
    <property type="term" value="P:cell wall organization"/>
    <property type="evidence" value="ECO:0007669"/>
    <property type="project" value="UniProtKB-KW"/>
</dbReference>
<dbReference type="InterPro" id="IPR009009">
    <property type="entry name" value="RlpA-like_DPBB"/>
</dbReference>
<dbReference type="HAMAP" id="MF_02071">
    <property type="entry name" value="RlpA"/>
    <property type="match status" value="1"/>
</dbReference>
<dbReference type="Gene3D" id="2.40.40.10">
    <property type="entry name" value="RlpA-like domain"/>
    <property type="match status" value="1"/>
</dbReference>
<dbReference type="SUPFAM" id="SSF110997">
    <property type="entry name" value="Sporulation related repeat"/>
    <property type="match status" value="1"/>
</dbReference>
<dbReference type="CDD" id="cd22268">
    <property type="entry name" value="DPBB_RlpA-like"/>
    <property type="match status" value="1"/>
</dbReference>
<dbReference type="PANTHER" id="PTHR34183:SF1">
    <property type="entry name" value="ENDOLYTIC PEPTIDOGLYCAN TRANSGLYCOSYLASE RLPA"/>
    <property type="match status" value="1"/>
</dbReference>
<accession>A0A382LWE8</accession>
<feature type="domain" description="SPOR" evidence="4">
    <location>
        <begin position="191"/>
        <end position="271"/>
    </location>
</feature>
<evidence type="ECO:0000259" key="4">
    <source>
        <dbReference type="PROSITE" id="PS51724"/>
    </source>
</evidence>
<dbReference type="GO" id="GO:0016829">
    <property type="term" value="F:lyase activity"/>
    <property type="evidence" value="ECO:0007669"/>
    <property type="project" value="UniProtKB-KW"/>
</dbReference>
<evidence type="ECO:0000256" key="1">
    <source>
        <dbReference type="ARBA" id="ARBA00022729"/>
    </source>
</evidence>
<dbReference type="InterPro" id="IPR034718">
    <property type="entry name" value="RlpA"/>
</dbReference>
<reference evidence="5" key="1">
    <citation type="submission" date="2018-05" db="EMBL/GenBank/DDBJ databases">
        <authorList>
            <person name="Lanie J.A."/>
            <person name="Ng W.-L."/>
            <person name="Kazmierczak K.M."/>
            <person name="Andrzejewski T.M."/>
            <person name="Davidsen T.M."/>
            <person name="Wayne K.J."/>
            <person name="Tettelin H."/>
            <person name="Glass J.I."/>
            <person name="Rusch D."/>
            <person name="Podicherti R."/>
            <person name="Tsui H.-C.T."/>
            <person name="Winkler M.E."/>
        </authorList>
    </citation>
    <scope>NUCLEOTIDE SEQUENCE</scope>
</reference>
<evidence type="ECO:0000256" key="3">
    <source>
        <dbReference type="ARBA" id="ARBA00023316"/>
    </source>
</evidence>
<dbReference type="InterPro" id="IPR036908">
    <property type="entry name" value="RlpA-like_sf"/>
</dbReference>
<dbReference type="AlphaFoldDB" id="A0A382LWE8"/>
<dbReference type="PANTHER" id="PTHR34183">
    <property type="entry name" value="ENDOLYTIC PEPTIDOGLYCAN TRANSGLYCOSYLASE RLPA"/>
    <property type="match status" value="1"/>
</dbReference>
<dbReference type="Gene3D" id="3.30.70.1070">
    <property type="entry name" value="Sporulation related repeat"/>
    <property type="match status" value="1"/>
</dbReference>
<dbReference type="PROSITE" id="PS51257">
    <property type="entry name" value="PROKAR_LIPOPROTEIN"/>
    <property type="match status" value="1"/>
</dbReference>
<keyword evidence="1" id="KW-0732">Signal</keyword>
<dbReference type="GO" id="GO:0042834">
    <property type="term" value="F:peptidoglycan binding"/>
    <property type="evidence" value="ECO:0007669"/>
    <property type="project" value="InterPro"/>
</dbReference>
<dbReference type="InterPro" id="IPR012997">
    <property type="entry name" value="RplA"/>
</dbReference>
<dbReference type="InterPro" id="IPR036680">
    <property type="entry name" value="SPOR-like_sf"/>
</dbReference>
<evidence type="ECO:0000256" key="2">
    <source>
        <dbReference type="ARBA" id="ARBA00023239"/>
    </source>
</evidence>
<organism evidence="5">
    <name type="scientific">marine metagenome</name>
    <dbReference type="NCBI Taxonomy" id="408172"/>
    <lineage>
        <taxon>unclassified sequences</taxon>
        <taxon>metagenomes</taxon>
        <taxon>ecological metagenomes</taxon>
    </lineage>
</organism>